<keyword evidence="1" id="KW-0812">Transmembrane</keyword>
<protein>
    <recommendedName>
        <fullName evidence="4">Anti-sigma factor</fullName>
    </recommendedName>
</protein>
<evidence type="ECO:0000313" key="3">
    <source>
        <dbReference type="Proteomes" id="UP000034932"/>
    </source>
</evidence>
<dbReference type="EMBL" id="LBVW01000009">
    <property type="protein sequence ID" value="KKQ93597.1"/>
    <property type="molecule type" value="Genomic_DNA"/>
</dbReference>
<organism evidence="2 3">
    <name type="scientific">Candidatus Woesebacteria bacterium GW2011_GWB1_39_10b</name>
    <dbReference type="NCBI Taxonomy" id="1618573"/>
    <lineage>
        <taxon>Bacteria</taxon>
        <taxon>Candidatus Woeseibacteriota</taxon>
    </lineage>
</organism>
<reference evidence="2 3" key="1">
    <citation type="journal article" date="2015" name="Nature">
        <title>rRNA introns, odd ribosomes, and small enigmatic genomes across a large radiation of phyla.</title>
        <authorList>
            <person name="Brown C.T."/>
            <person name="Hug L.A."/>
            <person name="Thomas B.C."/>
            <person name="Sharon I."/>
            <person name="Castelle C.J."/>
            <person name="Singh A."/>
            <person name="Wilkins M.J."/>
            <person name="Williams K.H."/>
            <person name="Banfield J.F."/>
        </authorList>
    </citation>
    <scope>NUCLEOTIDE SEQUENCE [LARGE SCALE GENOMIC DNA]</scope>
</reference>
<proteinExistence type="predicted"/>
<name>A0A0G0LRF5_9BACT</name>
<dbReference type="AlphaFoldDB" id="A0A0G0LRF5"/>
<evidence type="ECO:0000256" key="1">
    <source>
        <dbReference type="SAM" id="Phobius"/>
    </source>
</evidence>
<keyword evidence="1" id="KW-0472">Membrane</keyword>
<feature type="transmembrane region" description="Helical" evidence="1">
    <location>
        <begin position="6"/>
        <end position="23"/>
    </location>
</feature>
<sequence>MKRRDIVIGILILAIVGGVIYWRQRSLPSEEMKVPETLSLEDTLEEKFKIEIPEDVDKAELKDVSGGSASAIATRKFENNKFTHSILADLPDPESGSFYEGWLVRGEEGSDNFSSFSTGRMRLAKGGFMLEFESSTDYSDHNKVVITSEKVADKLPEKHILEGSF</sequence>
<comment type="caution">
    <text evidence="2">The sequence shown here is derived from an EMBL/GenBank/DDBJ whole genome shotgun (WGS) entry which is preliminary data.</text>
</comment>
<accession>A0A0G0LRF5</accession>
<keyword evidence="1" id="KW-1133">Transmembrane helix</keyword>
<evidence type="ECO:0000313" key="2">
    <source>
        <dbReference type="EMBL" id="KKQ93597.1"/>
    </source>
</evidence>
<dbReference type="STRING" id="1618573.UT19_C0009G0006"/>
<dbReference type="Proteomes" id="UP000034932">
    <property type="component" value="Unassembled WGS sequence"/>
</dbReference>
<evidence type="ECO:0008006" key="4">
    <source>
        <dbReference type="Google" id="ProtNLM"/>
    </source>
</evidence>
<gene>
    <name evidence="2" type="ORF">UT19_C0009G0006</name>
</gene>